<accession>A0ACC3DPP3</accession>
<name>A0ACC3DPP3_9PEZI</name>
<feature type="non-terminal residue" evidence="1">
    <location>
        <position position="204"/>
    </location>
</feature>
<dbReference type="EMBL" id="JAWDJW010001846">
    <property type="protein sequence ID" value="KAK3078499.1"/>
    <property type="molecule type" value="Genomic_DNA"/>
</dbReference>
<reference evidence="1" key="1">
    <citation type="submission" date="2024-09" db="EMBL/GenBank/DDBJ databases">
        <title>Black Yeasts Isolated from many extreme environments.</title>
        <authorList>
            <person name="Coleine C."/>
            <person name="Stajich J.E."/>
            <person name="Selbmann L."/>
        </authorList>
    </citation>
    <scope>NUCLEOTIDE SEQUENCE</scope>
    <source>
        <strain evidence="1">CCFEE 5737</strain>
    </source>
</reference>
<sequence length="204" mass="23040">MAPSAITPPTVEVKSVESLRVPRPSIRRADTSHMGTKRKIICFSDFDGTIFMQDTGHILFNNFGCGNERRQVLDQQIHTGERSFRDVSEEMWGSLDVPFDSGFEVMKDALDIDVDFKDFHEFCMNNSIPFNVISAGLKPVLRRVLDHFLGEEASSNIDIVANDATISADGHNWKPVWRHDTELGHDKALSLQEYKAQAKIESED</sequence>
<evidence type="ECO:0000313" key="1">
    <source>
        <dbReference type="EMBL" id="KAK3078499.1"/>
    </source>
</evidence>
<proteinExistence type="predicted"/>
<gene>
    <name evidence="1" type="ORF">LTS18_007358</name>
</gene>
<organism evidence="1 2">
    <name type="scientific">Coniosporium uncinatum</name>
    <dbReference type="NCBI Taxonomy" id="93489"/>
    <lineage>
        <taxon>Eukaryota</taxon>
        <taxon>Fungi</taxon>
        <taxon>Dikarya</taxon>
        <taxon>Ascomycota</taxon>
        <taxon>Pezizomycotina</taxon>
        <taxon>Dothideomycetes</taxon>
        <taxon>Dothideomycetes incertae sedis</taxon>
        <taxon>Coniosporium</taxon>
    </lineage>
</organism>
<evidence type="ECO:0000313" key="2">
    <source>
        <dbReference type="Proteomes" id="UP001186974"/>
    </source>
</evidence>
<protein>
    <submittedName>
        <fullName evidence="1">Uncharacterized protein</fullName>
    </submittedName>
</protein>
<dbReference type="Proteomes" id="UP001186974">
    <property type="component" value="Unassembled WGS sequence"/>
</dbReference>
<comment type="caution">
    <text evidence="1">The sequence shown here is derived from an EMBL/GenBank/DDBJ whole genome shotgun (WGS) entry which is preliminary data.</text>
</comment>
<keyword evidence="2" id="KW-1185">Reference proteome</keyword>